<dbReference type="Pfam" id="PF09149">
    <property type="entry name" value="DUF1935"/>
    <property type="match status" value="3"/>
</dbReference>
<evidence type="ECO:0000313" key="3">
    <source>
        <dbReference type="Proteomes" id="UP000515908"/>
    </source>
</evidence>
<sequence length="424" mass="47298">MSTLIPADKVHFVNGDPVFPYDEVYACFEDKPILFRLLDKKNSRWAFFNDTTDTIITVNALLGPGSPVKPLQRTELKPVPHEDGTVDDLCALEATLVVEPGFTEVFIEGEPNGFSLTFKSEAAPAKDVTFENGEPSVKYDKIYKCFKDTGNGLLFRLVSQSDRTWYFYNDTKDYVMHVTVDFAVAEEVRLLPPAVLDSTVEPSAPGGCVMRLAVPPLQTLPFMQGTPEVYNLSYAAQATEEEITYLHQGPDRTVIPNLSRVFRCFKEHGNGLLFRLVDDRNHIWGFYNDTEEFVMTANVRLPPDTDVKLAPGVTVANDEENFVVATVMVQPLATAPFLVGDPPIYDLTFSAAPVGEVVAPQAPVYEGAGPDTKVIQAEEVFPCFEGHGNGLVFRLVDHTHQLWGFITIRPTLWRKLSWRLGVKM</sequence>
<dbReference type="PANTHER" id="PTHR47047:SF9">
    <property type="entry name" value="DUF1935 DOMAIN-CONTAINING PROTEIN"/>
    <property type="match status" value="1"/>
</dbReference>
<proteinExistence type="predicted"/>
<dbReference type="VEuPathDB" id="TriTrypDB:ADEAN_000443900"/>
<dbReference type="PANTHER" id="PTHR47047">
    <property type="entry name" value="PUTATIVE-RELATED-RELATED"/>
    <property type="match status" value="1"/>
</dbReference>
<feature type="domain" description="DUF1935" evidence="1">
    <location>
        <begin position="258"/>
        <end position="353"/>
    </location>
</feature>
<organism evidence="2 3">
    <name type="scientific">Angomonas deanei</name>
    <dbReference type="NCBI Taxonomy" id="59799"/>
    <lineage>
        <taxon>Eukaryota</taxon>
        <taxon>Discoba</taxon>
        <taxon>Euglenozoa</taxon>
        <taxon>Kinetoplastea</taxon>
        <taxon>Metakinetoplastina</taxon>
        <taxon>Trypanosomatida</taxon>
        <taxon>Trypanosomatidae</taxon>
        <taxon>Strigomonadinae</taxon>
        <taxon>Angomonas</taxon>
    </lineage>
</organism>
<dbReference type="SUPFAM" id="SSF101601">
    <property type="entry name" value="Smp-1-like"/>
    <property type="match status" value="4"/>
</dbReference>
<feature type="domain" description="DUF1935" evidence="1">
    <location>
        <begin position="130"/>
        <end position="238"/>
    </location>
</feature>
<accession>A0A7G2CD68</accession>
<evidence type="ECO:0000313" key="2">
    <source>
        <dbReference type="EMBL" id="CAD2216961.1"/>
    </source>
</evidence>
<evidence type="ECO:0000259" key="1">
    <source>
        <dbReference type="Pfam" id="PF09149"/>
    </source>
</evidence>
<protein>
    <recommendedName>
        <fullName evidence="1">DUF1935 domain-containing protein</fullName>
    </recommendedName>
</protein>
<keyword evidence="3" id="KW-1185">Reference proteome</keyword>
<dbReference type="Proteomes" id="UP000515908">
    <property type="component" value="Chromosome 07"/>
</dbReference>
<dbReference type="OrthoDB" id="275657at2759"/>
<dbReference type="EMBL" id="LR877151">
    <property type="protein sequence ID" value="CAD2216961.1"/>
    <property type="molecule type" value="Genomic_DNA"/>
</dbReference>
<gene>
    <name evidence="2" type="ORF">ADEAN_000443900</name>
</gene>
<name>A0A7G2CD68_9TRYP</name>
<feature type="domain" description="DUF1935" evidence="1">
    <location>
        <begin position="12"/>
        <end position="121"/>
    </location>
</feature>
<dbReference type="InterPro" id="IPR015232">
    <property type="entry name" value="DUF1935"/>
</dbReference>
<dbReference type="InterPro" id="IPR036310">
    <property type="entry name" value="Smp-1-like_sf"/>
</dbReference>
<dbReference type="InterPro" id="IPR013780">
    <property type="entry name" value="Glyco_hydro_b"/>
</dbReference>
<reference evidence="2 3" key="1">
    <citation type="submission" date="2020-08" db="EMBL/GenBank/DDBJ databases">
        <authorList>
            <person name="Newling K."/>
            <person name="Davey J."/>
            <person name="Forrester S."/>
        </authorList>
    </citation>
    <scope>NUCLEOTIDE SEQUENCE [LARGE SCALE GENOMIC DNA]</scope>
    <source>
        <strain evidence="3">Crithidia deanei Carvalho (ATCC PRA-265)</strain>
    </source>
</reference>
<dbReference type="AlphaFoldDB" id="A0A7G2CD68"/>
<dbReference type="Gene3D" id="2.60.40.1180">
    <property type="entry name" value="Golgi alpha-mannosidase II"/>
    <property type="match status" value="3"/>
</dbReference>